<feature type="domain" description="Tr-type G" evidence="8">
    <location>
        <begin position="3"/>
        <end position="180"/>
    </location>
</feature>
<comment type="function">
    <text evidence="7">Required for accurate and efficient protein synthesis under certain stress conditions. May act as a fidelity factor of the translation reaction, by catalyzing a one-codon backward translocation of tRNAs on improperly translocated ribosomes. Back-translocation proceeds from a post-translocation (POST) complex to a pre-translocation (PRE) complex, thus giving elongation factor G a second chance to translocate the tRNAs correctly. Binds to ribosomes in a GTP-dependent manner.</text>
</comment>
<keyword evidence="4 7" id="KW-0648">Protein biosynthesis</keyword>
<proteinExistence type="inferred from homology"/>
<dbReference type="CDD" id="cd03699">
    <property type="entry name" value="EF4_II"/>
    <property type="match status" value="1"/>
</dbReference>
<dbReference type="Gene3D" id="3.30.70.240">
    <property type="match status" value="1"/>
</dbReference>
<accession>A0A7T5RJ49</accession>
<dbReference type="GO" id="GO:0043022">
    <property type="term" value="F:ribosome binding"/>
    <property type="evidence" value="ECO:0007669"/>
    <property type="project" value="UniProtKB-UniRule"/>
</dbReference>
<dbReference type="AlphaFoldDB" id="A0A7T5RJ49"/>
<dbReference type="GO" id="GO:0003746">
    <property type="term" value="F:translation elongation factor activity"/>
    <property type="evidence" value="ECO:0007669"/>
    <property type="project" value="UniProtKB-UniRule"/>
</dbReference>
<evidence type="ECO:0000259" key="8">
    <source>
        <dbReference type="PROSITE" id="PS51722"/>
    </source>
</evidence>
<dbReference type="Pfam" id="PF14492">
    <property type="entry name" value="EFG_III"/>
    <property type="match status" value="1"/>
</dbReference>
<reference evidence="9 10" key="1">
    <citation type="submission" date="2020-07" db="EMBL/GenBank/DDBJ databases">
        <title>Huge and variable diversity of episymbiotic CPR bacteria and DPANN archaea in groundwater ecosystems.</title>
        <authorList>
            <person name="He C.Y."/>
            <person name="Keren R."/>
            <person name="Whittaker M."/>
            <person name="Farag I.F."/>
            <person name="Doudna J."/>
            <person name="Cate J.H.D."/>
            <person name="Banfield J.F."/>
        </authorList>
    </citation>
    <scope>NUCLEOTIDE SEQUENCE [LARGE SCALE GENOMIC DNA]</scope>
    <source>
        <strain evidence="9">NC_groundwater_541_Ag_S-0.1um_46_50</strain>
    </source>
</reference>
<keyword evidence="3 7" id="KW-0378">Hydrolase</keyword>
<comment type="catalytic activity">
    <reaction evidence="7">
        <text>GTP + H2O = GDP + phosphate + H(+)</text>
        <dbReference type="Rhea" id="RHEA:19669"/>
        <dbReference type="ChEBI" id="CHEBI:15377"/>
        <dbReference type="ChEBI" id="CHEBI:15378"/>
        <dbReference type="ChEBI" id="CHEBI:37565"/>
        <dbReference type="ChEBI" id="CHEBI:43474"/>
        <dbReference type="ChEBI" id="CHEBI:58189"/>
        <dbReference type="EC" id="3.6.5.n1"/>
    </reaction>
</comment>
<dbReference type="GO" id="GO:0005886">
    <property type="term" value="C:plasma membrane"/>
    <property type="evidence" value="ECO:0007669"/>
    <property type="project" value="UniProtKB-SubCell"/>
</dbReference>
<dbReference type="Proteomes" id="UP000595618">
    <property type="component" value="Chromosome"/>
</dbReference>
<organism evidence="9 10">
    <name type="scientific">Candidatus Sungiibacteriota bacterium</name>
    <dbReference type="NCBI Taxonomy" id="2750080"/>
    <lineage>
        <taxon>Bacteria</taxon>
        <taxon>Candidatus Sungiibacteriota</taxon>
    </lineage>
</organism>
<dbReference type="GO" id="GO:0005525">
    <property type="term" value="F:GTP binding"/>
    <property type="evidence" value="ECO:0007669"/>
    <property type="project" value="UniProtKB-UniRule"/>
</dbReference>
<evidence type="ECO:0000256" key="5">
    <source>
        <dbReference type="ARBA" id="ARBA00023134"/>
    </source>
</evidence>
<comment type="similarity">
    <text evidence="1 7">Belongs to the TRAFAC class translation factor GTPase superfamily. Classic translation factor GTPase family. LepA subfamily.</text>
</comment>
<evidence type="ECO:0000256" key="1">
    <source>
        <dbReference type="ARBA" id="ARBA00005454"/>
    </source>
</evidence>
<dbReference type="InterPro" id="IPR006297">
    <property type="entry name" value="EF-4"/>
</dbReference>
<evidence type="ECO:0000256" key="2">
    <source>
        <dbReference type="ARBA" id="ARBA00022741"/>
    </source>
</evidence>
<evidence type="ECO:0000256" key="7">
    <source>
        <dbReference type="HAMAP-Rule" id="MF_00071"/>
    </source>
</evidence>
<dbReference type="GO" id="GO:0003924">
    <property type="term" value="F:GTPase activity"/>
    <property type="evidence" value="ECO:0007669"/>
    <property type="project" value="UniProtKB-UniRule"/>
</dbReference>
<dbReference type="PROSITE" id="PS51722">
    <property type="entry name" value="G_TR_2"/>
    <property type="match status" value="1"/>
</dbReference>
<dbReference type="InterPro" id="IPR035654">
    <property type="entry name" value="LepA_IV"/>
</dbReference>
<dbReference type="EC" id="3.6.5.n1" evidence="7"/>
<dbReference type="CDD" id="cd03709">
    <property type="entry name" value="lepA_C"/>
    <property type="match status" value="1"/>
</dbReference>
<dbReference type="EMBL" id="CP066690">
    <property type="protein sequence ID" value="QQG45057.1"/>
    <property type="molecule type" value="Genomic_DNA"/>
</dbReference>
<feature type="binding site" evidence="7">
    <location>
        <begin position="15"/>
        <end position="20"/>
    </location>
    <ligand>
        <name>GTP</name>
        <dbReference type="ChEBI" id="CHEBI:37565"/>
    </ligand>
</feature>
<dbReference type="InterPro" id="IPR000640">
    <property type="entry name" value="EFG_V-like"/>
</dbReference>
<dbReference type="Gene3D" id="3.30.70.870">
    <property type="entry name" value="Elongation Factor G (Translational Gtpase), domain 3"/>
    <property type="match status" value="1"/>
</dbReference>
<dbReference type="Gene3D" id="2.40.30.10">
    <property type="entry name" value="Translation factors"/>
    <property type="match status" value="1"/>
</dbReference>
<protein>
    <recommendedName>
        <fullName evidence="7">Elongation factor 4</fullName>
        <shortName evidence="7">EF-4</shortName>
        <ecNumber evidence="7">3.6.5.n1</ecNumber>
    </recommendedName>
    <alternativeName>
        <fullName evidence="7">Ribosomal back-translocase LepA</fullName>
    </alternativeName>
</protein>
<dbReference type="Pfam" id="PF06421">
    <property type="entry name" value="LepA_C"/>
    <property type="match status" value="1"/>
</dbReference>
<evidence type="ECO:0000256" key="3">
    <source>
        <dbReference type="ARBA" id="ARBA00022801"/>
    </source>
</evidence>
<dbReference type="InterPro" id="IPR009000">
    <property type="entry name" value="Transl_B-barrel_sf"/>
</dbReference>
<dbReference type="PROSITE" id="PS00301">
    <property type="entry name" value="G_TR_1"/>
    <property type="match status" value="1"/>
</dbReference>
<dbReference type="InterPro" id="IPR041095">
    <property type="entry name" value="EFG_II"/>
</dbReference>
<dbReference type="GO" id="GO:0045727">
    <property type="term" value="P:positive regulation of translation"/>
    <property type="evidence" value="ECO:0007669"/>
    <property type="project" value="UniProtKB-UniRule"/>
</dbReference>
<comment type="subcellular location">
    <subcellularLocation>
        <location evidence="7">Cell membrane</location>
        <topology evidence="7">Peripheral membrane protein</topology>
        <orientation evidence="7">Cytoplasmic side</orientation>
    </subcellularLocation>
</comment>
<evidence type="ECO:0000256" key="4">
    <source>
        <dbReference type="ARBA" id="ARBA00022917"/>
    </source>
</evidence>
<dbReference type="Pfam" id="PF00009">
    <property type="entry name" value="GTP_EFTU"/>
    <property type="match status" value="1"/>
</dbReference>
<gene>
    <name evidence="7 9" type="primary">lepA</name>
    <name evidence="9" type="ORF">HYW89_03585</name>
</gene>
<dbReference type="SUPFAM" id="SSF52540">
    <property type="entry name" value="P-loop containing nucleoside triphosphate hydrolases"/>
    <property type="match status" value="1"/>
</dbReference>
<dbReference type="InterPro" id="IPR000795">
    <property type="entry name" value="T_Tr_GTP-bd_dom"/>
</dbReference>
<dbReference type="Pfam" id="PF00679">
    <property type="entry name" value="EFG_C"/>
    <property type="match status" value="1"/>
</dbReference>
<dbReference type="InterPro" id="IPR038363">
    <property type="entry name" value="LepA_C_sf"/>
</dbReference>
<dbReference type="InterPro" id="IPR035647">
    <property type="entry name" value="EFG_III/V"/>
</dbReference>
<dbReference type="InterPro" id="IPR013842">
    <property type="entry name" value="LepA_CTD"/>
</dbReference>
<evidence type="ECO:0000313" key="9">
    <source>
        <dbReference type="EMBL" id="QQG45057.1"/>
    </source>
</evidence>
<evidence type="ECO:0000256" key="6">
    <source>
        <dbReference type="ARBA" id="ARBA00023136"/>
    </source>
</evidence>
<dbReference type="FunFam" id="2.40.30.10:FF:000015">
    <property type="entry name" value="Translation factor GUF1, mitochondrial"/>
    <property type="match status" value="1"/>
</dbReference>
<keyword evidence="7" id="KW-1003">Cell membrane</keyword>
<dbReference type="InterPro" id="IPR005225">
    <property type="entry name" value="Small_GTP-bd"/>
</dbReference>
<dbReference type="NCBIfam" id="TIGR01393">
    <property type="entry name" value="lepA"/>
    <property type="match status" value="1"/>
</dbReference>
<evidence type="ECO:0000313" key="10">
    <source>
        <dbReference type="Proteomes" id="UP000595618"/>
    </source>
</evidence>
<dbReference type="SUPFAM" id="SSF50447">
    <property type="entry name" value="Translation proteins"/>
    <property type="match status" value="1"/>
</dbReference>
<keyword evidence="9" id="KW-0251">Elongation factor</keyword>
<dbReference type="InterPro" id="IPR027417">
    <property type="entry name" value="P-loop_NTPase"/>
</dbReference>
<keyword evidence="6 7" id="KW-0472">Membrane</keyword>
<keyword evidence="5 7" id="KW-0342">GTP-binding</keyword>
<dbReference type="Gene3D" id="3.30.70.2570">
    <property type="entry name" value="Elongation factor 4, C-terminal domain"/>
    <property type="match status" value="1"/>
</dbReference>
<name>A0A7T5RJ49_9BACT</name>
<dbReference type="CDD" id="cd01890">
    <property type="entry name" value="LepA"/>
    <property type="match status" value="1"/>
</dbReference>
<dbReference type="NCBIfam" id="TIGR00231">
    <property type="entry name" value="small_GTP"/>
    <property type="match status" value="1"/>
</dbReference>
<dbReference type="PANTHER" id="PTHR43512">
    <property type="entry name" value="TRANSLATION FACTOR GUF1-RELATED"/>
    <property type="match status" value="1"/>
</dbReference>
<dbReference type="PANTHER" id="PTHR43512:SF4">
    <property type="entry name" value="TRANSLATION FACTOR GUF1 HOMOLOG, CHLOROPLASTIC"/>
    <property type="match status" value="1"/>
</dbReference>
<sequence>MDNNIRNFVIIAHIDHGKSTLADRFLELTGTVEKRRMREQFLDTMALERERGITIKMAPVRMGWQGYTFNLIDTPGHVDFTYEVSRALAAVEGAILLVDATQGIQAQTLANFQLAQKEGLVVIPAINKIDLPSAEIVRTEAEFVSLLGALPEDIYKISAKTGEGVEELLRAVIKKVPPPQNKNEEMLRALIFDSHFDPYQGVIAYVRIREGFVKKGERIFFLATNSTAEILETGVFMPERVPKNMLSAGEIGFLATGVKETERVRVGDTIAKNKSADSLTGYREPQAVVFASIFPENQDDYEPLRESLKKLKLNDAALTFEPEESGALGRGMRSGFLGVLHMEIVAERLRREYGLKVVFTNPSVAFRVKTKSSEDFIYSAAKMPQPHEIEWVKEPWVRVEVITPKEYLGTFGSLVSEKSGKISDTSNLAGERLLFKFEAPLREIIVDFYDKLKSVSQGFASMSYEIIDYRPADLVRMEILVAGQNQPALAEIVPRGKVYFTARERVQKLKELLPRELFAVAIQAEVEGRIIARETVPALKKDVTGYLYGGDRTRKMKLWKKQQKGKKKLKSRGRVEIPPEIFLKLLKK</sequence>
<dbReference type="SUPFAM" id="SSF54980">
    <property type="entry name" value="EF-G C-terminal domain-like"/>
    <property type="match status" value="2"/>
</dbReference>
<dbReference type="SMART" id="SM00838">
    <property type="entry name" value="EFG_C"/>
    <property type="match status" value="1"/>
</dbReference>
<dbReference type="Gene3D" id="3.40.50.300">
    <property type="entry name" value="P-loop containing nucleotide triphosphate hydrolases"/>
    <property type="match status" value="1"/>
</dbReference>
<keyword evidence="2 7" id="KW-0547">Nucleotide-binding</keyword>
<dbReference type="FunFam" id="3.30.70.870:FF:000004">
    <property type="entry name" value="Translation factor GUF1, mitochondrial"/>
    <property type="match status" value="1"/>
</dbReference>
<dbReference type="InterPro" id="IPR031157">
    <property type="entry name" value="G_TR_CS"/>
</dbReference>
<dbReference type="HAMAP" id="MF_00071">
    <property type="entry name" value="LepA"/>
    <property type="match status" value="1"/>
</dbReference>
<dbReference type="PRINTS" id="PR00315">
    <property type="entry name" value="ELONGATNFCT"/>
</dbReference>
<feature type="binding site" evidence="7">
    <location>
        <begin position="127"/>
        <end position="130"/>
    </location>
    <ligand>
        <name>GTP</name>
        <dbReference type="ChEBI" id="CHEBI:37565"/>
    </ligand>
</feature>